<dbReference type="Gene3D" id="2.40.160.50">
    <property type="entry name" value="membrane protein fhac: a member of the omp85/tpsb transporter family"/>
    <property type="match status" value="1"/>
</dbReference>
<evidence type="ECO:0000256" key="3">
    <source>
        <dbReference type="ARBA" id="ARBA00023237"/>
    </source>
</evidence>
<proteinExistence type="predicted"/>
<feature type="domain" description="Haemolysin activator HlyB C-terminal" evidence="4">
    <location>
        <begin position="246"/>
        <end position="560"/>
    </location>
</feature>
<comment type="caution">
    <text evidence="7">The sequence shown here is derived from an EMBL/GenBank/DDBJ whole genome shotgun (WGS) entry which is preliminary data.</text>
</comment>
<keyword evidence="8" id="KW-1185">Reference proteome</keyword>
<feature type="domain" description="Polypeptide-transport-associated ShlB-type" evidence="5">
    <location>
        <begin position="131"/>
        <end position="181"/>
    </location>
</feature>
<gene>
    <name evidence="7" type="ORF">QLQ16_03940</name>
</gene>
<dbReference type="InterPro" id="IPR035251">
    <property type="entry name" value="ShlB_POTRA"/>
</dbReference>
<evidence type="ECO:0000313" key="8">
    <source>
        <dbReference type="Proteomes" id="UP001431902"/>
    </source>
</evidence>
<dbReference type="InterPro" id="IPR027282">
    <property type="entry name" value="TPS"/>
</dbReference>
<dbReference type="PIRSF" id="PIRSF029745">
    <property type="entry name" value="FhaC"/>
    <property type="match status" value="1"/>
</dbReference>
<dbReference type="Pfam" id="PF08479">
    <property type="entry name" value="POTRA_2"/>
    <property type="match status" value="1"/>
</dbReference>
<dbReference type="PANTHER" id="PTHR34597:SF3">
    <property type="entry name" value="OUTER MEMBRANE TRANSPORTER CDIB"/>
    <property type="match status" value="1"/>
</dbReference>
<evidence type="ECO:0000256" key="1">
    <source>
        <dbReference type="ARBA" id="ARBA00022452"/>
    </source>
</evidence>
<dbReference type="Pfam" id="PF17287">
    <property type="entry name" value="POTRA_3"/>
    <property type="match status" value="1"/>
</dbReference>
<organism evidence="7 8">
    <name type="scientific">Limnohabitans lacus</name>
    <dbReference type="NCBI Taxonomy" id="3045173"/>
    <lineage>
        <taxon>Bacteria</taxon>
        <taxon>Pseudomonadati</taxon>
        <taxon>Pseudomonadota</taxon>
        <taxon>Betaproteobacteria</taxon>
        <taxon>Burkholderiales</taxon>
        <taxon>Comamonadaceae</taxon>
        <taxon>Limnohabitans</taxon>
    </lineage>
</organism>
<dbReference type="RefSeq" id="WP_283223382.1">
    <property type="nucleotide sequence ID" value="NZ_JASGBH010000002.1"/>
</dbReference>
<keyword evidence="1" id="KW-1134">Transmembrane beta strand</keyword>
<evidence type="ECO:0000259" key="5">
    <source>
        <dbReference type="Pfam" id="PF08479"/>
    </source>
</evidence>
<dbReference type="InterPro" id="IPR013686">
    <property type="entry name" value="Polypept-transport_assoc_ShlB"/>
</dbReference>
<sequence length="596" mass="65420">MQKVLRWPQTARQSRSQAGTSAWIKTLVGTGALLWLVPMASQAQSVPAVPNANIFIEQERRDAERAAQQRAQQERSTDVKLPSAPTAAVGLLPTDETPCFKIQVVTLDAGLDLEPKDLLDAIGKTSSGVMDSPLGRCIGAKGVQIVIDRLQNELITRGYVTSRILAKPQNLQNGTLALELMFGKINRVQWAPPASGQMHRATEWNILPMQQGDLLNLRDIEQALENYKRVPTVEADIQIVPANEPGYSDLRIQHSQAFPFRLSMSADDSGTRSTGKYQGSTTVSYDNWWTLSDLFYVTLNQDLGGKDPGARGNKGHTVHYSVPWGYNLLSFNTTSSQYHQTVAGVNQDYVYAGSSETTDVKLSRIIDRNAVGKTTLSFKGFQRKSRNYVDDTEVEVQRRSVSGWEMQLAHKHAIGPAAVEGSLSYKRGTGAYGSLPAPEEQFGEGTSRMQIVLADAHVQWPFKLADQPVTYSGQFRGQYNGTPLTPQDRFVIGGRYTVRGFDGLNVLSAERGWLIRNEWNTPVSSGHKVYAALDHGHVDGASADLLVGQSLTGSAVGLRGQIGPFQYDVFVGKPLSKPQHFNTSKTTAGFSLYANF</sequence>
<dbReference type="Proteomes" id="UP001431902">
    <property type="component" value="Unassembled WGS sequence"/>
</dbReference>
<keyword evidence="2" id="KW-0812">Transmembrane</keyword>
<evidence type="ECO:0000259" key="4">
    <source>
        <dbReference type="Pfam" id="PF03865"/>
    </source>
</evidence>
<evidence type="ECO:0000313" key="7">
    <source>
        <dbReference type="EMBL" id="MDI9232982.1"/>
    </source>
</evidence>
<dbReference type="EMBL" id="JASGBH010000002">
    <property type="protein sequence ID" value="MDI9232982.1"/>
    <property type="molecule type" value="Genomic_DNA"/>
</dbReference>
<name>A0ABT6X4T6_9BURK</name>
<dbReference type="Pfam" id="PF03865">
    <property type="entry name" value="ShlB"/>
    <property type="match status" value="1"/>
</dbReference>
<evidence type="ECO:0000259" key="6">
    <source>
        <dbReference type="Pfam" id="PF17287"/>
    </source>
</evidence>
<keyword evidence="1" id="KW-0472">Membrane</keyword>
<dbReference type="Gene3D" id="3.10.20.310">
    <property type="entry name" value="membrane protein fhac"/>
    <property type="match status" value="1"/>
</dbReference>
<dbReference type="InterPro" id="IPR005565">
    <property type="entry name" value="Hemolysn_activator_HlyB_C"/>
</dbReference>
<dbReference type="PANTHER" id="PTHR34597">
    <property type="entry name" value="SLR1661 PROTEIN"/>
    <property type="match status" value="1"/>
</dbReference>
<protein>
    <submittedName>
        <fullName evidence="7">ShlB/FhaC/HecB family hemolysin secretion/activation protein</fullName>
    </submittedName>
</protein>
<evidence type="ECO:0000256" key="2">
    <source>
        <dbReference type="ARBA" id="ARBA00022692"/>
    </source>
</evidence>
<reference evidence="7" key="1">
    <citation type="submission" date="2023-05" db="EMBL/GenBank/DDBJ databases">
        <title>Limnohabitans sp. strain HM2-2 Genome sequencing and assembly.</title>
        <authorList>
            <person name="Jung Y."/>
        </authorList>
    </citation>
    <scope>NUCLEOTIDE SEQUENCE</scope>
    <source>
        <strain evidence="7">HM2-2</strain>
    </source>
</reference>
<keyword evidence="3" id="KW-0998">Cell outer membrane</keyword>
<accession>A0ABT6X4T6</accession>
<feature type="domain" description="ShlB POTRA" evidence="6">
    <location>
        <begin position="192"/>
        <end position="241"/>
    </location>
</feature>
<dbReference type="InterPro" id="IPR051544">
    <property type="entry name" value="TPS_OM_transporter"/>
</dbReference>